<protein>
    <submittedName>
        <fullName evidence="1">Uncharacterized protein</fullName>
    </submittedName>
</protein>
<evidence type="ECO:0000313" key="1">
    <source>
        <dbReference type="EMBL" id="PKY38461.1"/>
    </source>
</evidence>
<evidence type="ECO:0000313" key="2">
    <source>
        <dbReference type="Proteomes" id="UP000234323"/>
    </source>
</evidence>
<reference evidence="1 2" key="1">
    <citation type="submission" date="2015-10" db="EMBL/GenBank/DDBJ databases">
        <title>Genome analyses suggest a sexual origin of heterokaryosis in a supposedly ancient asexual fungus.</title>
        <authorList>
            <person name="Ropars J."/>
            <person name="Sedzielewska K."/>
            <person name="Noel J."/>
            <person name="Charron P."/>
            <person name="Farinelli L."/>
            <person name="Marton T."/>
            <person name="Kruger M."/>
            <person name="Pelin A."/>
            <person name="Brachmann A."/>
            <person name="Corradi N."/>
        </authorList>
    </citation>
    <scope>NUCLEOTIDE SEQUENCE [LARGE SCALE GENOMIC DNA]</scope>
    <source>
        <strain evidence="1 2">A4</strain>
    </source>
</reference>
<name>A0A2I1FVR2_9GLOM</name>
<organism evidence="1 2">
    <name type="scientific">Rhizophagus irregularis</name>
    <dbReference type="NCBI Taxonomy" id="588596"/>
    <lineage>
        <taxon>Eukaryota</taxon>
        <taxon>Fungi</taxon>
        <taxon>Fungi incertae sedis</taxon>
        <taxon>Mucoromycota</taxon>
        <taxon>Glomeromycotina</taxon>
        <taxon>Glomeromycetes</taxon>
        <taxon>Glomerales</taxon>
        <taxon>Glomeraceae</taxon>
        <taxon>Rhizophagus</taxon>
    </lineage>
</organism>
<dbReference type="Proteomes" id="UP000234323">
    <property type="component" value="Unassembled WGS sequence"/>
</dbReference>
<gene>
    <name evidence="1" type="ORF">RhiirA4_451459</name>
</gene>
<proteinExistence type="predicted"/>
<dbReference type="EMBL" id="LLXI01000029">
    <property type="protein sequence ID" value="PKY38461.1"/>
    <property type="molecule type" value="Genomic_DNA"/>
</dbReference>
<dbReference type="VEuPathDB" id="FungiDB:RhiirA1_473967"/>
<dbReference type="AlphaFoldDB" id="A0A2I1FVR2"/>
<keyword evidence="2" id="KW-1185">Reference proteome</keyword>
<comment type="caution">
    <text evidence="1">The sequence shown here is derived from an EMBL/GenBank/DDBJ whole genome shotgun (WGS) entry which is preliminary data.</text>
</comment>
<sequence>MWNNNVPIDRDVRKCIGTISNYKRLEEHLNHPSLQDIKEGTASQLINWTCTSKWFNYNGHDEATSSQHCKDTAWKIRCFTKTLPTLDILNRKFPKLINNVCCVNRSTEETNDHIWLCPELDQTIRTDSELPYQNFEPVSRQIIAMHFR</sequence>
<accession>A0A2I1FVR2</accession>